<feature type="compositionally biased region" description="Low complexity" evidence="2">
    <location>
        <begin position="109"/>
        <end position="122"/>
    </location>
</feature>
<dbReference type="Proteomes" id="UP000796880">
    <property type="component" value="Unassembled WGS sequence"/>
</dbReference>
<organism evidence="3 4">
    <name type="scientific">Rhamnella rubrinervis</name>
    <dbReference type="NCBI Taxonomy" id="2594499"/>
    <lineage>
        <taxon>Eukaryota</taxon>
        <taxon>Viridiplantae</taxon>
        <taxon>Streptophyta</taxon>
        <taxon>Embryophyta</taxon>
        <taxon>Tracheophyta</taxon>
        <taxon>Spermatophyta</taxon>
        <taxon>Magnoliopsida</taxon>
        <taxon>eudicotyledons</taxon>
        <taxon>Gunneridae</taxon>
        <taxon>Pentapetalae</taxon>
        <taxon>rosids</taxon>
        <taxon>fabids</taxon>
        <taxon>Rosales</taxon>
        <taxon>Rhamnaceae</taxon>
        <taxon>rhamnoid group</taxon>
        <taxon>Rhamneae</taxon>
        <taxon>Rhamnella</taxon>
    </lineage>
</organism>
<reference evidence="3" key="1">
    <citation type="submission" date="2020-03" db="EMBL/GenBank/DDBJ databases">
        <title>A high-quality chromosome-level genome assembly of a woody plant with both climbing and erect habits, Rhamnella rubrinervis.</title>
        <authorList>
            <person name="Lu Z."/>
            <person name="Yang Y."/>
            <person name="Zhu X."/>
            <person name="Sun Y."/>
        </authorList>
    </citation>
    <scope>NUCLEOTIDE SEQUENCE</scope>
    <source>
        <strain evidence="3">BYM</strain>
        <tissue evidence="3">Leaf</tissue>
    </source>
</reference>
<sequence>MHSASLEAGMRFPMPAVIRLPTVGSKFRAPWGLVKFEWPTIPTVGEEVARKVISLKAKTVEKATKLAIKVHLMDPSIVDAIKNIKVGKRPASEPTIGGNTSKSRRMARSFSKSTTSSKSTNSIGVGAGQTPTSRSFTIKENERLAVVTKAEVAENGLSQIDKKYQGAKTSLKNKEKEVEGLKETIQELTIELDEFKKEGSENVMLGYSIMRRAVVRKLPDYNMIKLDQLATEEA</sequence>
<feature type="region of interest" description="Disordered" evidence="2">
    <location>
        <begin position="89"/>
        <end position="134"/>
    </location>
</feature>
<evidence type="ECO:0000256" key="2">
    <source>
        <dbReference type="SAM" id="MobiDB-lite"/>
    </source>
</evidence>
<name>A0A8K0HEN0_9ROSA</name>
<comment type="caution">
    <text evidence="3">The sequence shown here is derived from an EMBL/GenBank/DDBJ whole genome shotgun (WGS) entry which is preliminary data.</text>
</comment>
<gene>
    <name evidence="3" type="ORF">FNV43_RR07371</name>
</gene>
<evidence type="ECO:0000313" key="3">
    <source>
        <dbReference type="EMBL" id="KAF3451276.1"/>
    </source>
</evidence>
<dbReference type="EMBL" id="VOIH02000003">
    <property type="protein sequence ID" value="KAF3451276.1"/>
    <property type="molecule type" value="Genomic_DNA"/>
</dbReference>
<protein>
    <submittedName>
        <fullName evidence="3">Uncharacterized protein</fullName>
    </submittedName>
</protein>
<accession>A0A8K0HEN0</accession>
<evidence type="ECO:0000256" key="1">
    <source>
        <dbReference type="SAM" id="Coils"/>
    </source>
</evidence>
<feature type="coiled-coil region" evidence="1">
    <location>
        <begin position="157"/>
        <end position="198"/>
    </location>
</feature>
<keyword evidence="4" id="KW-1185">Reference proteome</keyword>
<evidence type="ECO:0000313" key="4">
    <source>
        <dbReference type="Proteomes" id="UP000796880"/>
    </source>
</evidence>
<proteinExistence type="predicted"/>
<keyword evidence="1" id="KW-0175">Coiled coil</keyword>
<dbReference type="AlphaFoldDB" id="A0A8K0HEN0"/>